<dbReference type="PANTHER" id="PTHR43265">
    <property type="entry name" value="ESTERASE ESTD"/>
    <property type="match status" value="1"/>
</dbReference>
<dbReference type="PANTHER" id="PTHR43265:SF1">
    <property type="entry name" value="ESTERASE ESTD"/>
    <property type="match status" value="1"/>
</dbReference>
<feature type="domain" description="AB hydrolase-1" evidence="1">
    <location>
        <begin position="157"/>
        <end position="395"/>
    </location>
</feature>
<dbReference type="InterPro" id="IPR000073">
    <property type="entry name" value="AB_hydrolase_1"/>
</dbReference>
<sequence length="431" mass="46023">MPPTSDTEATGRAFATRFVGDETVDDAVALLTEDGVASVVDSFPDEFADGPMDAEEALLQYRRGLHSQYGEFEAVGGVSVDGDEATVELRFGDGSAHVALGVTDGGVTTLSFTPEYDVPDYVDESAFTERTVTVDAGDVSLDALLAVPDGAGPFPAVLLVHGAGIHDPDGTAGASKILKDVAWGLASEGIATLLYENRLADHDVDDEDRTLDRVVTDDAVAAVEELVATDEVADGSVVVAGHSQGGMCAPRIAARHGDIAGVVVLDGRAESTLDPDDLAFMRYEFEPDGDLSEEQEAQLDEDRETARRIREGEFEDDETLWGRPGTWHRSVLDYDPAATASGLDCPSFVAKTGRADEDLQPELAAWFRREVGKWRDAPLPNGSRVEFYEGLDHFFQSGYAPWSPLGLYFGGNVAPVVAADLAEWVHGVAGR</sequence>
<dbReference type="EMBL" id="JBHSQH010000001">
    <property type="protein sequence ID" value="MFC5972828.1"/>
    <property type="molecule type" value="Genomic_DNA"/>
</dbReference>
<dbReference type="EC" id="3.1.-.-" evidence="2"/>
<dbReference type="InterPro" id="IPR053145">
    <property type="entry name" value="AB_hydrolase_Est10"/>
</dbReference>
<reference evidence="2 3" key="1">
    <citation type="journal article" date="2019" name="Int. J. Syst. Evol. Microbiol.">
        <title>The Global Catalogue of Microorganisms (GCM) 10K type strain sequencing project: providing services to taxonomists for standard genome sequencing and annotation.</title>
        <authorList>
            <consortium name="The Broad Institute Genomics Platform"/>
            <consortium name="The Broad Institute Genome Sequencing Center for Infectious Disease"/>
            <person name="Wu L."/>
            <person name="Ma J."/>
        </authorList>
    </citation>
    <scope>NUCLEOTIDE SEQUENCE [LARGE SCALE GENOMIC DNA]</scope>
    <source>
        <strain evidence="2 3">CGMCC 1.12543</strain>
    </source>
</reference>
<dbReference type="RefSeq" id="WP_247416691.1">
    <property type="nucleotide sequence ID" value="NZ_JALLGW010000001.1"/>
</dbReference>
<dbReference type="InterPro" id="IPR029058">
    <property type="entry name" value="AB_hydrolase_fold"/>
</dbReference>
<dbReference type="Proteomes" id="UP001596099">
    <property type="component" value="Unassembled WGS sequence"/>
</dbReference>
<dbReference type="AlphaFoldDB" id="A0ABD5RQQ1"/>
<organism evidence="2 3">
    <name type="scientific">Halomarina salina</name>
    <dbReference type="NCBI Taxonomy" id="1872699"/>
    <lineage>
        <taxon>Archaea</taxon>
        <taxon>Methanobacteriati</taxon>
        <taxon>Methanobacteriota</taxon>
        <taxon>Stenosarchaea group</taxon>
        <taxon>Halobacteria</taxon>
        <taxon>Halobacteriales</taxon>
        <taxon>Natronomonadaceae</taxon>
        <taxon>Halomarina</taxon>
    </lineage>
</organism>
<comment type="caution">
    <text evidence="2">The sequence shown here is derived from an EMBL/GenBank/DDBJ whole genome shotgun (WGS) entry which is preliminary data.</text>
</comment>
<name>A0ABD5RQQ1_9EURY</name>
<evidence type="ECO:0000259" key="1">
    <source>
        <dbReference type="Pfam" id="PF12697"/>
    </source>
</evidence>
<protein>
    <submittedName>
        <fullName evidence="2">Dienelactone hydrolase family protein</fullName>
        <ecNumber evidence="2">3.1.-.-</ecNumber>
    </submittedName>
</protein>
<dbReference type="Pfam" id="PF12697">
    <property type="entry name" value="Abhydrolase_6"/>
    <property type="match status" value="1"/>
</dbReference>
<accession>A0ABD5RQQ1</accession>
<dbReference type="Gene3D" id="3.40.50.1820">
    <property type="entry name" value="alpha/beta hydrolase"/>
    <property type="match status" value="1"/>
</dbReference>
<dbReference type="SUPFAM" id="SSF53474">
    <property type="entry name" value="alpha/beta-Hydrolases"/>
    <property type="match status" value="1"/>
</dbReference>
<gene>
    <name evidence="2" type="ORF">ACFPYI_15935</name>
</gene>
<proteinExistence type="predicted"/>
<dbReference type="GO" id="GO:0016787">
    <property type="term" value="F:hydrolase activity"/>
    <property type="evidence" value="ECO:0007669"/>
    <property type="project" value="UniProtKB-KW"/>
</dbReference>
<evidence type="ECO:0000313" key="2">
    <source>
        <dbReference type="EMBL" id="MFC5972828.1"/>
    </source>
</evidence>
<keyword evidence="2" id="KW-0378">Hydrolase</keyword>
<evidence type="ECO:0000313" key="3">
    <source>
        <dbReference type="Proteomes" id="UP001596099"/>
    </source>
</evidence>
<keyword evidence="3" id="KW-1185">Reference proteome</keyword>